<keyword evidence="3" id="KW-1185">Reference proteome</keyword>
<feature type="compositionally biased region" description="Basic and acidic residues" evidence="1">
    <location>
        <begin position="409"/>
        <end position="504"/>
    </location>
</feature>
<accession>A0A9K3LA73</accession>
<feature type="compositionally biased region" description="Acidic residues" evidence="1">
    <location>
        <begin position="12"/>
        <end position="21"/>
    </location>
</feature>
<proteinExistence type="predicted"/>
<reference evidence="2" key="1">
    <citation type="journal article" date="2021" name="Sci. Rep.">
        <title>Diploid genomic architecture of Nitzschia inconspicua, an elite biomass production diatom.</title>
        <authorList>
            <person name="Oliver A."/>
            <person name="Podell S."/>
            <person name="Pinowska A."/>
            <person name="Traller J.C."/>
            <person name="Smith S.R."/>
            <person name="McClure R."/>
            <person name="Beliaev A."/>
            <person name="Bohutskyi P."/>
            <person name="Hill E.A."/>
            <person name="Rabines A."/>
            <person name="Zheng H."/>
            <person name="Allen L.Z."/>
            <person name="Kuo A."/>
            <person name="Grigoriev I.V."/>
            <person name="Allen A.E."/>
            <person name="Hazlebeck D."/>
            <person name="Allen E.E."/>
        </authorList>
    </citation>
    <scope>NUCLEOTIDE SEQUENCE</scope>
    <source>
        <strain evidence="2">Hildebrandi</strain>
    </source>
</reference>
<feature type="compositionally biased region" description="Polar residues" evidence="1">
    <location>
        <begin position="105"/>
        <end position="114"/>
    </location>
</feature>
<feature type="compositionally biased region" description="Polar residues" evidence="1">
    <location>
        <begin position="193"/>
        <end position="209"/>
    </location>
</feature>
<protein>
    <submittedName>
        <fullName evidence="2">Uncharacterized protein</fullName>
    </submittedName>
</protein>
<evidence type="ECO:0000313" key="2">
    <source>
        <dbReference type="EMBL" id="KAG7358382.1"/>
    </source>
</evidence>
<dbReference type="OrthoDB" id="49307at2759"/>
<feature type="compositionally biased region" description="Basic and acidic residues" evidence="1">
    <location>
        <begin position="603"/>
        <end position="636"/>
    </location>
</feature>
<dbReference type="EMBL" id="JAGRRH010000014">
    <property type="protein sequence ID" value="KAG7358382.1"/>
    <property type="molecule type" value="Genomic_DNA"/>
</dbReference>
<feature type="region of interest" description="Disordered" evidence="1">
    <location>
        <begin position="1"/>
        <end position="229"/>
    </location>
</feature>
<sequence>MSGGRKRRSIQEDSEEDDDEMASPMKTAAPEESNPLSAAELMKNRLRERLERSEAKAAAIKKRKSDDDDGKNNDSTNDEVGSKVNAIPKKKKEPTAVIPKKDPESGSNKPSSSLLAMMKQAPPPPSASADSSTANRSKPPPGNHNASFSRPNRPPHQHPSQSHPRGRPSYQSNRGAENYHPPRDIATPVVPSSGLSNSGPGKVPPQNTVAAPVGSHPSPQPPRPKRNAKLEQMVWDTLHEVCQDQIKDFPVGFNNETDNASSIPTFEAPSTTKRRQGVDMSGSILRMKQSSTQHSVIILPSTEAEEDLDFFDLDNEGCIVVQPVIPMFPEDFPNDSEQKSWPLSWFGIADPNVDIEKEKAERLCKKKESETAKKGSTSEDKPTSKRDRSKRDRHSDKRKHDTSKRSARKGSDDRRHDDDHDHFDESRGHGGKHPRESGNRDDGRRRHAGKERDQHHDRSDPDVRERRPPHDERYGITYDDRYSERYGDERYPDNRAEFGEDRMHRPPPPNRVHPGSGPWEGDRGPVGGFRGGRGDGRGIPHRGGFRSGEGGRGFRRSPSWDRPCAPGSQQPTARYGPPDARPGHADHRDYFRGDDYPPVGGIDLDHRFRDGDFPPGPREGRHGPGDRDFRGRDDGGHGPMGGDDYPPPYMRDQRYRPRESEYGLGDRDHRERRGGDRPLPPAGRDYPIGGDRNFGRDYPGDGERDFGRDRPPPSFRGGRGGGRGGGGGRDHSRRHERY</sequence>
<feature type="compositionally biased region" description="Basic and acidic residues" evidence="1">
    <location>
        <begin position="651"/>
        <end position="676"/>
    </location>
</feature>
<organism evidence="2 3">
    <name type="scientific">Nitzschia inconspicua</name>
    <dbReference type="NCBI Taxonomy" id="303405"/>
    <lineage>
        <taxon>Eukaryota</taxon>
        <taxon>Sar</taxon>
        <taxon>Stramenopiles</taxon>
        <taxon>Ochrophyta</taxon>
        <taxon>Bacillariophyta</taxon>
        <taxon>Bacillariophyceae</taxon>
        <taxon>Bacillariophycidae</taxon>
        <taxon>Bacillariales</taxon>
        <taxon>Bacillariaceae</taxon>
        <taxon>Nitzschia</taxon>
    </lineage>
</organism>
<evidence type="ECO:0000313" key="3">
    <source>
        <dbReference type="Proteomes" id="UP000693970"/>
    </source>
</evidence>
<comment type="caution">
    <text evidence="2">The sequence shown here is derived from an EMBL/GenBank/DDBJ whole genome shotgun (WGS) entry which is preliminary data.</text>
</comment>
<gene>
    <name evidence="2" type="ORF">IV203_014970</name>
</gene>
<feature type="compositionally biased region" description="Gly residues" evidence="1">
    <location>
        <begin position="717"/>
        <end position="727"/>
    </location>
</feature>
<feature type="compositionally biased region" description="Basic and acidic residues" evidence="1">
    <location>
        <begin position="693"/>
        <end position="711"/>
    </location>
</feature>
<feature type="compositionally biased region" description="Basic and acidic residues" evidence="1">
    <location>
        <begin position="42"/>
        <end position="55"/>
    </location>
</feature>
<dbReference type="AlphaFoldDB" id="A0A9K3LA73"/>
<name>A0A9K3LA73_9STRA</name>
<feature type="region of interest" description="Disordered" evidence="1">
    <location>
        <begin position="359"/>
        <end position="738"/>
    </location>
</feature>
<feature type="compositionally biased region" description="Basic and acidic residues" evidence="1">
    <location>
        <begin position="581"/>
        <end position="595"/>
    </location>
</feature>
<evidence type="ECO:0000256" key="1">
    <source>
        <dbReference type="SAM" id="MobiDB-lite"/>
    </source>
</evidence>
<reference evidence="2" key="2">
    <citation type="submission" date="2021-04" db="EMBL/GenBank/DDBJ databases">
        <authorList>
            <person name="Podell S."/>
        </authorList>
    </citation>
    <scope>NUCLEOTIDE SEQUENCE</scope>
    <source>
        <strain evidence="2">Hildebrandi</strain>
    </source>
</reference>
<feature type="compositionally biased region" description="Basic and acidic residues" evidence="1">
    <location>
        <begin position="359"/>
        <end position="399"/>
    </location>
</feature>
<dbReference type="Proteomes" id="UP000693970">
    <property type="component" value="Unassembled WGS sequence"/>
</dbReference>